<keyword evidence="2" id="KW-1185">Reference proteome</keyword>
<evidence type="ECO:0000313" key="1">
    <source>
        <dbReference type="EMBL" id="CAG8834349.1"/>
    </source>
</evidence>
<reference evidence="1" key="1">
    <citation type="submission" date="2021-06" db="EMBL/GenBank/DDBJ databases">
        <authorList>
            <person name="Kallberg Y."/>
            <person name="Tangrot J."/>
            <person name="Rosling A."/>
        </authorList>
    </citation>
    <scope>NUCLEOTIDE SEQUENCE</scope>
    <source>
        <strain evidence="1">MA461A</strain>
    </source>
</reference>
<comment type="caution">
    <text evidence="1">The sequence shown here is derived from an EMBL/GenBank/DDBJ whole genome shotgun (WGS) entry which is preliminary data.</text>
</comment>
<protein>
    <submittedName>
        <fullName evidence="1">21121_t:CDS:1</fullName>
    </submittedName>
</protein>
<sequence length="82" mass="9578">MVYSPFSTEFYNSYPVAHSHHAISSVHHLENMSKSSYNGNDNFSKKRKQDFQYPITAVQECYLPTNQQKSQLIYSQQSQQLN</sequence>
<proteinExistence type="predicted"/>
<accession>A0ACA9SD03</accession>
<organism evidence="1 2">
    <name type="scientific">Racocetra persica</name>
    <dbReference type="NCBI Taxonomy" id="160502"/>
    <lineage>
        <taxon>Eukaryota</taxon>
        <taxon>Fungi</taxon>
        <taxon>Fungi incertae sedis</taxon>
        <taxon>Mucoromycota</taxon>
        <taxon>Glomeromycotina</taxon>
        <taxon>Glomeromycetes</taxon>
        <taxon>Diversisporales</taxon>
        <taxon>Gigasporaceae</taxon>
        <taxon>Racocetra</taxon>
    </lineage>
</organism>
<feature type="non-terminal residue" evidence="1">
    <location>
        <position position="82"/>
    </location>
</feature>
<evidence type="ECO:0000313" key="2">
    <source>
        <dbReference type="Proteomes" id="UP000789920"/>
    </source>
</evidence>
<dbReference type="EMBL" id="CAJVQC010108900">
    <property type="protein sequence ID" value="CAG8834349.1"/>
    <property type="molecule type" value="Genomic_DNA"/>
</dbReference>
<gene>
    <name evidence="1" type="ORF">RPERSI_LOCUS29170</name>
</gene>
<name>A0ACA9SD03_9GLOM</name>
<dbReference type="Proteomes" id="UP000789920">
    <property type="component" value="Unassembled WGS sequence"/>
</dbReference>